<proteinExistence type="predicted"/>
<dbReference type="InterPro" id="IPR007542">
    <property type="entry name" value="MCP_C"/>
</dbReference>
<evidence type="ECO:0000256" key="3">
    <source>
        <dbReference type="ARBA" id="ARBA00022844"/>
    </source>
</evidence>
<organism evidence="6">
    <name type="scientific">Mimivirus LCMiAC01</name>
    <dbReference type="NCBI Taxonomy" id="2506608"/>
    <lineage>
        <taxon>Viruses</taxon>
        <taxon>Varidnaviria</taxon>
        <taxon>Bamfordvirae</taxon>
        <taxon>Nucleocytoviricota</taxon>
        <taxon>Megaviricetes</taxon>
        <taxon>Imitervirales</taxon>
        <taxon>Mimiviridae</taxon>
        <taxon>Klosneuvirinae</taxon>
    </lineage>
</organism>
<keyword evidence="2" id="KW-0167">Capsid protein</keyword>
<evidence type="ECO:0000256" key="1">
    <source>
        <dbReference type="ARBA" id="ARBA00004328"/>
    </source>
</evidence>
<protein>
    <submittedName>
        <fullName evidence="6">Major capsid protein</fullName>
    </submittedName>
</protein>
<dbReference type="SUPFAM" id="SSF49749">
    <property type="entry name" value="Group II dsDNA viruses VP"/>
    <property type="match status" value="2"/>
</dbReference>
<dbReference type="Pfam" id="PF04451">
    <property type="entry name" value="Capsid_NCLDV"/>
    <property type="match status" value="1"/>
</dbReference>
<dbReference type="GO" id="GO:0019028">
    <property type="term" value="C:viral capsid"/>
    <property type="evidence" value="ECO:0007669"/>
    <property type="project" value="UniProtKB-KW"/>
</dbReference>
<feature type="domain" description="Major capsid protein N-terminal" evidence="5">
    <location>
        <begin position="166"/>
        <end position="285"/>
    </location>
</feature>
<evidence type="ECO:0000259" key="4">
    <source>
        <dbReference type="Pfam" id="PF04451"/>
    </source>
</evidence>
<dbReference type="InterPro" id="IPR031654">
    <property type="entry name" value="Capsid_N"/>
</dbReference>
<dbReference type="InterPro" id="IPR038519">
    <property type="entry name" value="MCP_C_sf"/>
</dbReference>
<dbReference type="Gene3D" id="2.70.9.10">
    <property type="entry name" value="Adenovirus Type 2 Hexon, domain 4"/>
    <property type="match status" value="2"/>
</dbReference>
<dbReference type="Pfam" id="PF16903">
    <property type="entry name" value="Capsid_N"/>
    <property type="match status" value="2"/>
</dbReference>
<name>A0A481YZV3_9VIRU</name>
<comment type="subcellular location">
    <subcellularLocation>
        <location evidence="1">Virion</location>
    </subcellularLocation>
</comment>
<dbReference type="GO" id="GO:0005198">
    <property type="term" value="F:structural molecule activity"/>
    <property type="evidence" value="ECO:0007669"/>
    <property type="project" value="InterPro"/>
</dbReference>
<keyword evidence="3" id="KW-0946">Virion</keyword>
<evidence type="ECO:0000313" key="6">
    <source>
        <dbReference type="EMBL" id="QBK88347.1"/>
    </source>
</evidence>
<accession>A0A481YZV3</accession>
<reference evidence="6" key="1">
    <citation type="journal article" date="2019" name="MBio">
        <title>Virus Genomes from Deep Sea Sediments Expand the Ocean Megavirome and Support Independent Origins of Viral Gigantism.</title>
        <authorList>
            <person name="Backstrom D."/>
            <person name="Yutin N."/>
            <person name="Jorgensen S.L."/>
            <person name="Dharamshi J."/>
            <person name="Homa F."/>
            <person name="Zaremba-Niedwiedzka K."/>
            <person name="Spang A."/>
            <person name="Wolf Y.I."/>
            <person name="Koonin E.V."/>
            <person name="Ettema T.J."/>
        </authorList>
    </citation>
    <scope>NUCLEOTIDE SEQUENCE</scope>
</reference>
<feature type="domain" description="Major capsid protein C-terminal" evidence="4">
    <location>
        <begin position="313"/>
        <end position="504"/>
    </location>
</feature>
<evidence type="ECO:0000256" key="2">
    <source>
        <dbReference type="ARBA" id="ARBA00022561"/>
    </source>
</evidence>
<evidence type="ECO:0000259" key="5">
    <source>
        <dbReference type="Pfam" id="PF16903"/>
    </source>
</evidence>
<gene>
    <name evidence="6" type="ORF">LCMiAC01_00110</name>
</gene>
<dbReference type="EMBL" id="MK500388">
    <property type="protein sequence ID" value="QBK88347.1"/>
    <property type="molecule type" value="Genomic_DNA"/>
</dbReference>
<dbReference type="Gene3D" id="2.70.9.20">
    <property type="entry name" value="Major capsid protein Vp54"/>
    <property type="match status" value="1"/>
</dbReference>
<feature type="domain" description="Major capsid protein N-terminal" evidence="5">
    <location>
        <begin position="25"/>
        <end position="82"/>
    </location>
</feature>
<dbReference type="InterPro" id="IPR016112">
    <property type="entry name" value="VP_dsDNA_II"/>
</dbReference>
<sequence length="509" mass="59958">MTGGILQIAARGIEDRFITGNPRITFFKKMYRRHTNYTRGEYDLSFNSKLDFGKRGICKIKRYGDLLNKLFLVITLPDIDIRYKCFTIWDIRQMLKKCNIIWSTRKRNKEKFTETDYNEVSKIVNDKLVELEKTLTDTDRNNAIDINKLEQNISCTEELILQLNQTLKSGQSANFAWIRKIGHFIIDKISVTIGDQRIDMHNGEWLEIWHELVKVDRKERGYKILIGDVPTLTEFNNIPKDRYKLYIPLQFWFNRYMGSTLPLVALQHTDVEIYVKLKPFNECAFFDPMTKFCKKPKLKCHLLAEYIYVESNERTRIVKNKHEYLIDTLQINQDILITKDDLNDGIFEAKLYFQNSCKELFWVCQNTKHIDGKNLDGIHNERRWHNYGLEFDTGKTNPIESVKIEFSERERESVKEINYYNYVVPYEHHYATPSVGINVYSFSLKPELFQPSGSANLSRLQNITLVIKFKDSIVDQMQENNLKFRLAIYGTSYNILRVVSGMSGLVHFA</sequence>